<reference evidence="2 3" key="1">
    <citation type="journal article" date="2024" name="Science">
        <title>Giant polyketide synthase enzymes in the biosynthesis of giant marine polyether toxins.</title>
        <authorList>
            <person name="Fallon T.R."/>
            <person name="Shende V.V."/>
            <person name="Wierzbicki I.H."/>
            <person name="Pendleton A.L."/>
            <person name="Watervoot N.F."/>
            <person name="Auber R.P."/>
            <person name="Gonzalez D.J."/>
            <person name="Wisecaver J.H."/>
            <person name="Moore B.S."/>
        </authorList>
    </citation>
    <scope>NUCLEOTIDE SEQUENCE [LARGE SCALE GENOMIC DNA]</scope>
    <source>
        <strain evidence="2 3">12B1</strain>
    </source>
</reference>
<evidence type="ECO:0000313" key="3">
    <source>
        <dbReference type="Proteomes" id="UP001515480"/>
    </source>
</evidence>
<evidence type="ECO:0000256" key="1">
    <source>
        <dbReference type="SAM" id="MobiDB-lite"/>
    </source>
</evidence>
<feature type="region of interest" description="Disordered" evidence="1">
    <location>
        <begin position="132"/>
        <end position="229"/>
    </location>
</feature>
<evidence type="ECO:0000313" key="2">
    <source>
        <dbReference type="EMBL" id="KAL1520443.1"/>
    </source>
</evidence>
<comment type="caution">
    <text evidence="2">The sequence shown here is derived from an EMBL/GenBank/DDBJ whole genome shotgun (WGS) entry which is preliminary data.</text>
</comment>
<proteinExistence type="predicted"/>
<gene>
    <name evidence="2" type="ORF">AB1Y20_022025</name>
</gene>
<dbReference type="Proteomes" id="UP001515480">
    <property type="component" value="Unassembled WGS sequence"/>
</dbReference>
<dbReference type="EMBL" id="JBGBPQ010000008">
    <property type="protein sequence ID" value="KAL1520443.1"/>
    <property type="molecule type" value="Genomic_DNA"/>
</dbReference>
<name>A0AB34JG03_PRYPA</name>
<feature type="compositionally biased region" description="Low complexity" evidence="1">
    <location>
        <begin position="132"/>
        <end position="142"/>
    </location>
</feature>
<dbReference type="AlphaFoldDB" id="A0AB34JG03"/>
<keyword evidence="3" id="KW-1185">Reference proteome</keyword>
<organism evidence="2 3">
    <name type="scientific">Prymnesium parvum</name>
    <name type="common">Toxic golden alga</name>
    <dbReference type="NCBI Taxonomy" id="97485"/>
    <lineage>
        <taxon>Eukaryota</taxon>
        <taxon>Haptista</taxon>
        <taxon>Haptophyta</taxon>
        <taxon>Prymnesiophyceae</taxon>
        <taxon>Prymnesiales</taxon>
        <taxon>Prymnesiaceae</taxon>
        <taxon>Prymnesium</taxon>
    </lineage>
</organism>
<accession>A0AB34JG03</accession>
<protein>
    <submittedName>
        <fullName evidence="2">Uncharacterized protein</fullName>
    </submittedName>
</protein>
<feature type="compositionally biased region" description="Pro residues" evidence="1">
    <location>
        <begin position="200"/>
        <end position="209"/>
    </location>
</feature>
<sequence>MGSPAPVGDSSDDEANLVHLWDDEPSLIDLSVPPVVGFSHDDSDPTFSAHITTLGGTAQVHRQPPAAAGTRDFAPRGLGAAPSSYSTPSYVTRAQNELDAAAPSLASLMPTHQCRHAPTSDLNVADVAPLLQPTSSESSSSRPPIPPLLFEDLTAASPCPADPYRNLPPQPPPGSRGTSCGYGASFSAYDPATATSAFPRPSPLPPTPLVPDFSRFGPTPHFPHTSYSP</sequence>